<feature type="domain" description="Major facilitator superfamily (MFS) profile" evidence="8">
    <location>
        <begin position="30"/>
        <end position="417"/>
    </location>
</feature>
<feature type="transmembrane region" description="Helical" evidence="7">
    <location>
        <begin position="326"/>
        <end position="348"/>
    </location>
</feature>
<dbReference type="KEGG" id="pste:PSTEL_02930"/>
<feature type="transmembrane region" description="Helical" evidence="7">
    <location>
        <begin position="168"/>
        <end position="185"/>
    </location>
</feature>
<feature type="transmembrane region" description="Helical" evidence="7">
    <location>
        <begin position="240"/>
        <end position="265"/>
    </location>
</feature>
<feature type="transmembrane region" description="Helical" evidence="7">
    <location>
        <begin position="96"/>
        <end position="117"/>
    </location>
</feature>
<dbReference type="InterPro" id="IPR036259">
    <property type="entry name" value="MFS_trans_sf"/>
</dbReference>
<dbReference type="Proteomes" id="UP000029507">
    <property type="component" value="Chromosome"/>
</dbReference>
<protein>
    <submittedName>
        <fullName evidence="9">Macrolide transporter</fullName>
    </submittedName>
</protein>
<keyword evidence="10" id="KW-1185">Reference proteome</keyword>
<keyword evidence="2" id="KW-0813">Transport</keyword>
<evidence type="ECO:0000256" key="7">
    <source>
        <dbReference type="SAM" id="Phobius"/>
    </source>
</evidence>
<dbReference type="AlphaFoldDB" id="A0A089LQ44"/>
<dbReference type="Pfam" id="PF07690">
    <property type="entry name" value="MFS_1"/>
    <property type="match status" value="1"/>
</dbReference>
<feature type="transmembrane region" description="Helical" evidence="7">
    <location>
        <begin position="191"/>
        <end position="210"/>
    </location>
</feature>
<comment type="subcellular location">
    <subcellularLocation>
        <location evidence="1">Cell membrane</location>
        <topology evidence="1">Multi-pass membrane protein</topology>
    </subcellularLocation>
</comment>
<dbReference type="Gene3D" id="1.20.1250.20">
    <property type="entry name" value="MFS general substrate transporter like domains"/>
    <property type="match status" value="1"/>
</dbReference>
<keyword evidence="3" id="KW-1003">Cell membrane</keyword>
<dbReference type="InterPro" id="IPR011701">
    <property type="entry name" value="MFS"/>
</dbReference>
<evidence type="ECO:0000313" key="10">
    <source>
        <dbReference type="Proteomes" id="UP000029507"/>
    </source>
</evidence>
<evidence type="ECO:0000256" key="6">
    <source>
        <dbReference type="ARBA" id="ARBA00023136"/>
    </source>
</evidence>
<keyword evidence="5 7" id="KW-1133">Transmembrane helix</keyword>
<name>A0A089LQ44_9BACL</name>
<evidence type="ECO:0000256" key="4">
    <source>
        <dbReference type="ARBA" id="ARBA00022692"/>
    </source>
</evidence>
<dbReference type="EMBL" id="CP009286">
    <property type="protein sequence ID" value="AIQ62225.1"/>
    <property type="molecule type" value="Genomic_DNA"/>
</dbReference>
<dbReference type="GO" id="GO:0005886">
    <property type="term" value="C:plasma membrane"/>
    <property type="evidence" value="ECO:0007669"/>
    <property type="project" value="UniProtKB-SubCell"/>
</dbReference>
<feature type="transmembrane region" description="Helical" evidence="7">
    <location>
        <begin position="303"/>
        <end position="320"/>
    </location>
</feature>
<feature type="transmembrane region" description="Helical" evidence="7">
    <location>
        <begin position="277"/>
        <end position="296"/>
    </location>
</feature>
<dbReference type="GO" id="GO:0022857">
    <property type="term" value="F:transmembrane transporter activity"/>
    <property type="evidence" value="ECO:0007669"/>
    <property type="project" value="InterPro"/>
</dbReference>
<proteinExistence type="predicted"/>
<evidence type="ECO:0000256" key="1">
    <source>
        <dbReference type="ARBA" id="ARBA00004651"/>
    </source>
</evidence>
<dbReference type="STRING" id="169760.PSTEL_02930"/>
<sequence>MPNSSTSSPLQPETDEQAVPAHTLLELPLSYIRFLMGMFISRLGDSLFSFAIPWISYKLTQSSIVMGSMYAVSVLPIVLFGPVVGSMVDRWERKKLMIITDSSRALLVGLIPLLHFGGVLQLWHLYAISFVLTILSLMFDVSIVAIIPSLAPKQLTRANASYQLSNQIAELAGPLLAGVIIVAVGGFNTLWIDAVSFAGTLVVLMLMPSFSKPKPMASLPQIFKDIGEGFKWLIHSKINLSFSFQAMIGNFGYSAAFGVLMFYLLNTLHLNTQQSSINYTLLGFGGIIGSILAVPLESRFRRGTLIPVLLGIGTVGFLFASVSHFWLAPGIAFFAVTVCNVAWNTIVTSVRQETIPSDMIGRVLGFSRMLTRLAMPLGAMSGAALSEWTDPRAVFAVAAGAKILEVVIALITPIRKL</sequence>
<keyword evidence="6 7" id="KW-0472">Membrane</keyword>
<gene>
    <name evidence="9" type="ORF">PSTEL_02930</name>
</gene>
<dbReference type="HOGENOM" id="CLU_034180_16_4_9"/>
<dbReference type="SUPFAM" id="SSF103473">
    <property type="entry name" value="MFS general substrate transporter"/>
    <property type="match status" value="1"/>
</dbReference>
<dbReference type="CDD" id="cd06173">
    <property type="entry name" value="MFS_MefA_like"/>
    <property type="match status" value="1"/>
</dbReference>
<dbReference type="PANTHER" id="PTHR23513">
    <property type="entry name" value="INTEGRAL MEMBRANE EFFLUX PROTEIN-RELATED"/>
    <property type="match status" value="1"/>
</dbReference>
<feature type="transmembrane region" description="Helical" evidence="7">
    <location>
        <begin position="123"/>
        <end position="147"/>
    </location>
</feature>
<evidence type="ECO:0000256" key="5">
    <source>
        <dbReference type="ARBA" id="ARBA00022989"/>
    </source>
</evidence>
<keyword evidence="4 7" id="KW-0812">Transmembrane</keyword>
<evidence type="ECO:0000259" key="8">
    <source>
        <dbReference type="PROSITE" id="PS50850"/>
    </source>
</evidence>
<dbReference type="PROSITE" id="PS50850">
    <property type="entry name" value="MFS"/>
    <property type="match status" value="1"/>
</dbReference>
<evidence type="ECO:0000313" key="9">
    <source>
        <dbReference type="EMBL" id="AIQ62225.1"/>
    </source>
</evidence>
<dbReference type="InterPro" id="IPR020846">
    <property type="entry name" value="MFS_dom"/>
</dbReference>
<evidence type="ECO:0000256" key="3">
    <source>
        <dbReference type="ARBA" id="ARBA00022475"/>
    </source>
</evidence>
<feature type="transmembrane region" description="Helical" evidence="7">
    <location>
        <begin position="63"/>
        <end position="84"/>
    </location>
</feature>
<dbReference type="PANTHER" id="PTHR23513:SF6">
    <property type="entry name" value="MAJOR FACILITATOR SUPERFAMILY ASSOCIATED DOMAIN-CONTAINING PROTEIN"/>
    <property type="match status" value="1"/>
</dbReference>
<reference evidence="9 10" key="1">
    <citation type="submission" date="2014-08" db="EMBL/GenBank/DDBJ databases">
        <title>Comparative genomics of the Paenibacillus odorifer group.</title>
        <authorList>
            <person name="den Bakker H.C."/>
            <person name="Tsai Y.-C."/>
            <person name="Martin N."/>
            <person name="Korlach J."/>
            <person name="Wiedmann M."/>
        </authorList>
    </citation>
    <scope>NUCLEOTIDE SEQUENCE [LARGE SCALE GENOMIC DNA]</scope>
    <source>
        <strain evidence="9 10">DSM 14472</strain>
    </source>
</reference>
<organism evidence="9 10">
    <name type="scientific">Paenibacillus stellifer</name>
    <dbReference type="NCBI Taxonomy" id="169760"/>
    <lineage>
        <taxon>Bacteria</taxon>
        <taxon>Bacillati</taxon>
        <taxon>Bacillota</taxon>
        <taxon>Bacilli</taxon>
        <taxon>Bacillales</taxon>
        <taxon>Paenibacillaceae</taxon>
        <taxon>Paenibacillus</taxon>
    </lineage>
</organism>
<evidence type="ECO:0000256" key="2">
    <source>
        <dbReference type="ARBA" id="ARBA00022448"/>
    </source>
</evidence>
<accession>A0A089LQ44</accession>